<evidence type="ECO:0000256" key="2">
    <source>
        <dbReference type="ARBA" id="ARBA00023315"/>
    </source>
</evidence>
<evidence type="ECO:0000313" key="4">
    <source>
        <dbReference type="EMBL" id="MFC5297897.1"/>
    </source>
</evidence>
<dbReference type="EMBL" id="JBHSLN010000023">
    <property type="protein sequence ID" value="MFC5297897.1"/>
    <property type="molecule type" value="Genomic_DNA"/>
</dbReference>
<name>A0ABW0FES2_9MICO</name>
<sequence>MIFAKVLAPDDWPVWRELRLRALADSPWAFGSTLAEVLARDTEEHWRAGVSAPMVSFVVETADGPAGMARLMFSEQAGVQPELISVWVAPEARRTGASRALIAACVDHLAAHHPMTRLRLAVVETNLPARRLYESCGFGVIGRNPDDDTELLMERRAAPMDQESVELPTELVARYRAVDREHVGTPTLDTPAHLDRLTELIGREGMRTPIDLAFTEEFATIDGNHRIAVARRLGLATVPVHLTRRAEHPRPDHGRDMDPADLRVLEAALAPSPTHAPDRAGRGTGIVA</sequence>
<dbReference type="GO" id="GO:0016746">
    <property type="term" value="F:acyltransferase activity"/>
    <property type="evidence" value="ECO:0007669"/>
    <property type="project" value="UniProtKB-KW"/>
</dbReference>
<reference evidence="5" key="1">
    <citation type="journal article" date="2019" name="Int. J. Syst. Evol. Microbiol.">
        <title>The Global Catalogue of Microorganisms (GCM) 10K type strain sequencing project: providing services to taxonomists for standard genome sequencing and annotation.</title>
        <authorList>
            <consortium name="The Broad Institute Genomics Platform"/>
            <consortium name="The Broad Institute Genome Sequencing Center for Infectious Disease"/>
            <person name="Wu L."/>
            <person name="Ma J."/>
        </authorList>
    </citation>
    <scope>NUCLEOTIDE SEQUENCE [LARGE SCALE GENOMIC DNA]</scope>
    <source>
        <strain evidence="5">CGMCC 1.16455</strain>
    </source>
</reference>
<protein>
    <submittedName>
        <fullName evidence="4">GNAT family N-acetyltransferase</fullName>
        <ecNumber evidence="4">2.3.1.-</ecNumber>
    </submittedName>
</protein>
<dbReference type="InterPro" id="IPR050832">
    <property type="entry name" value="Bact_Acetyltransf"/>
</dbReference>
<dbReference type="GeneID" id="303297121"/>
<accession>A0ABW0FES2</accession>
<evidence type="ECO:0000256" key="1">
    <source>
        <dbReference type="ARBA" id="ARBA00022679"/>
    </source>
</evidence>
<dbReference type="Gene3D" id="3.90.1530.10">
    <property type="entry name" value="Conserved hypothetical protein from pyrococcus furiosus pfu- 392566-001, ParB domain"/>
    <property type="match status" value="1"/>
</dbReference>
<dbReference type="InterPro" id="IPR036086">
    <property type="entry name" value="ParB/Sulfiredoxin_sf"/>
</dbReference>
<dbReference type="CDD" id="cd04301">
    <property type="entry name" value="NAT_SF"/>
    <property type="match status" value="1"/>
</dbReference>
<dbReference type="EC" id="2.3.1.-" evidence="4"/>
<dbReference type="InterPro" id="IPR016181">
    <property type="entry name" value="Acyl_CoA_acyltransferase"/>
</dbReference>
<gene>
    <name evidence="4" type="ORF">ACFPK8_10275</name>
</gene>
<dbReference type="Gene3D" id="3.40.630.30">
    <property type="match status" value="1"/>
</dbReference>
<dbReference type="RefSeq" id="WP_343923625.1">
    <property type="nucleotide sequence ID" value="NZ_BAAAIR010000034.1"/>
</dbReference>
<proteinExistence type="predicted"/>
<dbReference type="InterPro" id="IPR000182">
    <property type="entry name" value="GNAT_dom"/>
</dbReference>
<comment type="caution">
    <text evidence="4">The sequence shown here is derived from an EMBL/GenBank/DDBJ whole genome shotgun (WGS) entry which is preliminary data.</text>
</comment>
<evidence type="ECO:0000259" key="3">
    <source>
        <dbReference type="PROSITE" id="PS51186"/>
    </source>
</evidence>
<organism evidence="4 5">
    <name type="scientific">Brachybacterium tyrofermentans</name>
    <dbReference type="NCBI Taxonomy" id="47848"/>
    <lineage>
        <taxon>Bacteria</taxon>
        <taxon>Bacillati</taxon>
        <taxon>Actinomycetota</taxon>
        <taxon>Actinomycetes</taxon>
        <taxon>Micrococcales</taxon>
        <taxon>Dermabacteraceae</taxon>
        <taxon>Brachybacterium</taxon>
    </lineage>
</organism>
<keyword evidence="1 4" id="KW-0808">Transferase</keyword>
<dbReference type="PROSITE" id="PS51186">
    <property type="entry name" value="GNAT"/>
    <property type="match status" value="1"/>
</dbReference>
<keyword evidence="5" id="KW-1185">Reference proteome</keyword>
<keyword evidence="2 4" id="KW-0012">Acyltransferase</keyword>
<dbReference type="Pfam" id="PF00583">
    <property type="entry name" value="Acetyltransf_1"/>
    <property type="match status" value="1"/>
</dbReference>
<dbReference type="SUPFAM" id="SSF55729">
    <property type="entry name" value="Acyl-CoA N-acyltransferases (Nat)"/>
    <property type="match status" value="1"/>
</dbReference>
<evidence type="ECO:0000313" key="5">
    <source>
        <dbReference type="Proteomes" id="UP001595937"/>
    </source>
</evidence>
<feature type="domain" description="N-acetyltransferase" evidence="3">
    <location>
        <begin position="2"/>
        <end position="158"/>
    </location>
</feature>
<dbReference type="Proteomes" id="UP001595937">
    <property type="component" value="Unassembled WGS sequence"/>
</dbReference>
<dbReference type="SUPFAM" id="SSF110849">
    <property type="entry name" value="ParB/Sulfiredoxin"/>
    <property type="match status" value="1"/>
</dbReference>
<dbReference type="PANTHER" id="PTHR43877">
    <property type="entry name" value="AMINOALKYLPHOSPHONATE N-ACETYLTRANSFERASE-RELATED-RELATED"/>
    <property type="match status" value="1"/>
</dbReference>